<accession>A0A5B8RY06</accession>
<keyword evidence="1" id="KW-0472">Membrane</keyword>
<dbReference type="OrthoDB" id="9797048at2"/>
<dbReference type="InterPro" id="IPR007165">
    <property type="entry name" value="Phage_holin_4_2"/>
</dbReference>
<feature type="transmembrane region" description="Helical" evidence="1">
    <location>
        <begin position="53"/>
        <end position="77"/>
    </location>
</feature>
<feature type="transmembrane region" description="Helical" evidence="1">
    <location>
        <begin position="29"/>
        <end position="46"/>
    </location>
</feature>
<feature type="transmembrane region" description="Helical" evidence="1">
    <location>
        <begin position="7"/>
        <end position="23"/>
    </location>
</feature>
<dbReference type="Proteomes" id="UP000321199">
    <property type="component" value="Chromosome"/>
</dbReference>
<dbReference type="PANTHER" id="PTHR37309">
    <property type="entry name" value="SLR0284 PROTEIN"/>
    <property type="match status" value="1"/>
</dbReference>
<dbReference type="KEGG" id="cof:FOZ74_06690"/>
<keyword evidence="1" id="KW-1133">Transmembrane helix</keyword>
<dbReference type="PANTHER" id="PTHR37309:SF1">
    <property type="entry name" value="SLR0284 PROTEIN"/>
    <property type="match status" value="1"/>
</dbReference>
<organism evidence="2 3">
    <name type="scientific">Comamonas flocculans</name>
    <dbReference type="NCBI Taxonomy" id="2597701"/>
    <lineage>
        <taxon>Bacteria</taxon>
        <taxon>Pseudomonadati</taxon>
        <taxon>Pseudomonadota</taxon>
        <taxon>Betaproteobacteria</taxon>
        <taxon>Burkholderiales</taxon>
        <taxon>Comamonadaceae</taxon>
        <taxon>Comamonas</taxon>
    </lineage>
</organism>
<evidence type="ECO:0000256" key="1">
    <source>
        <dbReference type="SAM" id="Phobius"/>
    </source>
</evidence>
<proteinExistence type="predicted"/>
<evidence type="ECO:0000313" key="3">
    <source>
        <dbReference type="Proteomes" id="UP000321199"/>
    </source>
</evidence>
<keyword evidence="3" id="KW-1185">Reference proteome</keyword>
<evidence type="ECO:0000313" key="2">
    <source>
        <dbReference type="EMBL" id="QEA12737.1"/>
    </source>
</evidence>
<keyword evidence="1" id="KW-0812">Transmembrane</keyword>
<dbReference type="AlphaFoldDB" id="A0A5B8RY06"/>
<dbReference type="RefSeq" id="WP_146912331.1">
    <property type="nucleotide sequence ID" value="NZ_CP042344.1"/>
</dbReference>
<protein>
    <submittedName>
        <fullName evidence="2">Phage holin family protein</fullName>
    </submittedName>
</protein>
<dbReference type="EMBL" id="CP042344">
    <property type="protein sequence ID" value="QEA12737.1"/>
    <property type="molecule type" value="Genomic_DNA"/>
</dbReference>
<feature type="transmembrane region" description="Helical" evidence="1">
    <location>
        <begin position="89"/>
        <end position="116"/>
    </location>
</feature>
<sequence length="118" mass="12494">MRILIKWALHAVALLCVAYLYSGVEVHSFAAALGAAFVIGLLNAVLRPVLVVLTLPVTVVTLGLFLFVINALMFWAASGLLGTGFQVHGFAAALIGSLLYSLLGLVIESALARLFLKQ</sequence>
<reference evidence="2 3" key="1">
    <citation type="submission" date="2019-07" db="EMBL/GenBank/DDBJ databases">
        <title>Complete genome sequence of Comamonas sp. NLF 7-7 isolated from livestock.</title>
        <authorList>
            <person name="Kim D.H."/>
            <person name="Kim J.G."/>
        </authorList>
    </citation>
    <scope>NUCLEOTIDE SEQUENCE [LARGE SCALE GENOMIC DNA]</scope>
    <source>
        <strain evidence="2 3">NLF 7-7</strain>
    </source>
</reference>
<gene>
    <name evidence="2" type="ORF">FOZ74_06690</name>
</gene>
<dbReference type="Pfam" id="PF04020">
    <property type="entry name" value="Phage_holin_4_2"/>
    <property type="match status" value="1"/>
</dbReference>
<name>A0A5B8RY06_9BURK</name>